<dbReference type="InterPro" id="IPR058637">
    <property type="entry name" value="YknX-like_C"/>
</dbReference>
<dbReference type="Pfam" id="PF25989">
    <property type="entry name" value="YknX_C"/>
    <property type="match status" value="1"/>
</dbReference>
<evidence type="ECO:0000256" key="1">
    <source>
        <dbReference type="ARBA" id="ARBA00009477"/>
    </source>
</evidence>
<evidence type="ECO:0000259" key="4">
    <source>
        <dbReference type="Pfam" id="PF25973"/>
    </source>
</evidence>
<dbReference type="GO" id="GO:1990281">
    <property type="term" value="C:efflux pump complex"/>
    <property type="evidence" value="ECO:0007669"/>
    <property type="project" value="TreeGrafter"/>
</dbReference>
<feature type="domain" description="CzcB-like alpha-helical hairpin" evidence="2">
    <location>
        <begin position="104"/>
        <end position="159"/>
    </location>
</feature>
<gene>
    <name evidence="6" type="ORF">EDC14_102038</name>
</gene>
<dbReference type="Pfam" id="PF25973">
    <property type="entry name" value="BSH_CzcB"/>
    <property type="match status" value="1"/>
</dbReference>
<dbReference type="RefSeq" id="WP_243662958.1">
    <property type="nucleotide sequence ID" value="NZ_SLUN01000020.1"/>
</dbReference>
<dbReference type="Proteomes" id="UP000295008">
    <property type="component" value="Unassembled WGS sequence"/>
</dbReference>
<sequence length="357" mass="38513">MKKTLLILGLAWIMLMGVTGCGRKEPAATQKDEAIPVQVVTVEQGGIQEVFTTVGTVEADGKAVISSKLSGRIAQVAVELGDPVKKGQVLATLEKTDFTNERAQAKASLLQAEASLAENQANFNRMQKLWQEEAISQQEYERAKTQFAIAQTSVQQSRAGVALREEQLQNTDILAPIAGSIGSRQVNPGEMVSPGVKLMEVVDLSKVYITVQLSDSYIAQTKRGQKAQVSLASLPETVYAGTVEQISPSADAAQKTFPVRIRLENSGGIFREGMLAEVKLNFNQRQDALMVPMEAIIDEVGTKAVFVIRGRQAERKIVEPGISDGKRVEIVSGLAPGDRVVVLGQNNLEDGSKVVVK</sequence>
<dbReference type="InterPro" id="IPR006143">
    <property type="entry name" value="RND_pump_MFP"/>
</dbReference>
<keyword evidence="7" id="KW-1185">Reference proteome</keyword>
<feature type="domain" description="CusB-like beta-barrel" evidence="3">
    <location>
        <begin position="207"/>
        <end position="281"/>
    </location>
</feature>
<dbReference type="PANTHER" id="PTHR30469">
    <property type="entry name" value="MULTIDRUG RESISTANCE PROTEIN MDTA"/>
    <property type="match status" value="1"/>
</dbReference>
<dbReference type="Pfam" id="PF25954">
    <property type="entry name" value="Beta-barrel_RND_2"/>
    <property type="match status" value="1"/>
</dbReference>
<dbReference type="NCBIfam" id="TIGR01730">
    <property type="entry name" value="RND_mfp"/>
    <property type="match status" value="1"/>
</dbReference>
<dbReference type="Gene3D" id="2.40.50.100">
    <property type="match status" value="1"/>
</dbReference>
<dbReference type="Gene3D" id="2.40.30.170">
    <property type="match status" value="1"/>
</dbReference>
<dbReference type="Gene3D" id="1.10.287.470">
    <property type="entry name" value="Helix hairpin bin"/>
    <property type="match status" value="1"/>
</dbReference>
<reference evidence="6 7" key="1">
    <citation type="submission" date="2019-03" db="EMBL/GenBank/DDBJ databases">
        <title>Genomic Encyclopedia of Type Strains, Phase IV (KMG-IV): sequencing the most valuable type-strain genomes for metagenomic binning, comparative biology and taxonomic classification.</title>
        <authorList>
            <person name="Goeker M."/>
        </authorList>
    </citation>
    <scope>NUCLEOTIDE SEQUENCE [LARGE SCALE GENOMIC DNA]</scope>
    <source>
        <strain evidence="6 7">LX-B</strain>
    </source>
</reference>
<accession>A0A4R1RD45</accession>
<dbReference type="Gene3D" id="2.40.420.20">
    <property type="match status" value="1"/>
</dbReference>
<dbReference type="PROSITE" id="PS51257">
    <property type="entry name" value="PROKAR_LIPOPROTEIN"/>
    <property type="match status" value="1"/>
</dbReference>
<dbReference type="InterPro" id="IPR058647">
    <property type="entry name" value="BSH_CzcB-like"/>
</dbReference>
<dbReference type="PANTHER" id="PTHR30469:SF15">
    <property type="entry name" value="HLYD FAMILY OF SECRETION PROTEINS"/>
    <property type="match status" value="1"/>
</dbReference>
<dbReference type="EMBL" id="SLUN01000020">
    <property type="protein sequence ID" value="TCL63753.1"/>
    <property type="molecule type" value="Genomic_DNA"/>
</dbReference>
<evidence type="ECO:0000313" key="6">
    <source>
        <dbReference type="EMBL" id="TCL63753.1"/>
    </source>
</evidence>
<comment type="similarity">
    <text evidence="1">Belongs to the membrane fusion protein (MFP) (TC 8.A.1) family.</text>
</comment>
<protein>
    <submittedName>
        <fullName evidence="6">RND family efflux transporter MFP subunit</fullName>
    </submittedName>
</protein>
<evidence type="ECO:0000259" key="2">
    <source>
        <dbReference type="Pfam" id="PF25893"/>
    </source>
</evidence>
<dbReference type="AlphaFoldDB" id="A0A4R1RD45"/>
<dbReference type="InterPro" id="IPR058792">
    <property type="entry name" value="Beta-barrel_RND_2"/>
</dbReference>
<feature type="domain" description="YknX-like C-terminal permuted SH3-like" evidence="5">
    <location>
        <begin position="288"/>
        <end position="356"/>
    </location>
</feature>
<evidence type="ECO:0000259" key="5">
    <source>
        <dbReference type="Pfam" id="PF25989"/>
    </source>
</evidence>
<proteinExistence type="inferred from homology"/>
<dbReference type="GO" id="GO:0015562">
    <property type="term" value="F:efflux transmembrane transporter activity"/>
    <property type="evidence" value="ECO:0007669"/>
    <property type="project" value="TreeGrafter"/>
</dbReference>
<name>A0A4R1RD45_HYDET</name>
<dbReference type="InterPro" id="IPR058648">
    <property type="entry name" value="HH_CzcB-like"/>
</dbReference>
<comment type="caution">
    <text evidence="6">The sequence shown here is derived from an EMBL/GenBank/DDBJ whole genome shotgun (WGS) entry which is preliminary data.</text>
</comment>
<feature type="domain" description="CzcB-like barrel-sandwich hybrid" evidence="4">
    <location>
        <begin position="63"/>
        <end position="203"/>
    </location>
</feature>
<dbReference type="Pfam" id="PF25893">
    <property type="entry name" value="HH_CzcB"/>
    <property type="match status" value="1"/>
</dbReference>
<evidence type="ECO:0000313" key="7">
    <source>
        <dbReference type="Proteomes" id="UP000295008"/>
    </source>
</evidence>
<dbReference type="SUPFAM" id="SSF111369">
    <property type="entry name" value="HlyD-like secretion proteins"/>
    <property type="match status" value="1"/>
</dbReference>
<evidence type="ECO:0000259" key="3">
    <source>
        <dbReference type="Pfam" id="PF25954"/>
    </source>
</evidence>
<organism evidence="6 7">
    <name type="scientific">Hydrogenispora ethanolica</name>
    <dbReference type="NCBI Taxonomy" id="1082276"/>
    <lineage>
        <taxon>Bacteria</taxon>
        <taxon>Bacillati</taxon>
        <taxon>Bacillota</taxon>
        <taxon>Hydrogenispora</taxon>
    </lineage>
</organism>